<feature type="region of interest" description="Disordered" evidence="10">
    <location>
        <begin position="97"/>
        <end position="138"/>
    </location>
</feature>
<feature type="domain" description="RING-type" evidence="12">
    <location>
        <begin position="400"/>
        <end position="438"/>
    </location>
</feature>
<evidence type="ECO:0000256" key="3">
    <source>
        <dbReference type="ARBA" id="ARBA00022723"/>
    </source>
</evidence>
<evidence type="ECO:0000256" key="8">
    <source>
        <dbReference type="ARBA" id="ARBA00023136"/>
    </source>
</evidence>
<accession>A0A6P7S9B7</accession>
<keyword evidence="3" id="KW-0479">Metal-binding</keyword>
<proteinExistence type="predicted"/>
<keyword evidence="6" id="KW-0862">Zinc</keyword>
<dbReference type="PANTHER" id="PTHR15860">
    <property type="entry name" value="UNCHARACTERIZED RING FINGER-CONTAINING PROTEIN"/>
    <property type="match status" value="1"/>
</dbReference>
<feature type="compositionally biased region" description="Polar residues" evidence="10">
    <location>
        <begin position="97"/>
        <end position="121"/>
    </location>
</feature>
<dbReference type="KEGG" id="osn:115210390"/>
<comment type="subcellular location">
    <subcellularLocation>
        <location evidence="1">Membrane</location>
        <topology evidence="1">Multi-pass membrane protein</topology>
    </subcellularLocation>
</comment>
<feature type="transmembrane region" description="Helical" evidence="11">
    <location>
        <begin position="345"/>
        <end position="366"/>
    </location>
</feature>
<evidence type="ECO:0000256" key="6">
    <source>
        <dbReference type="ARBA" id="ARBA00022833"/>
    </source>
</evidence>
<gene>
    <name evidence="14" type="primary">LOC115210390</name>
</gene>
<sequence length="459" mass="53032">MATGSPLSNSQLVYYFRGLPYSSNLTSNLGSQVQNLFPLLRPSSHSSLRSSEPLASSVRNNSLSNNNSSTPHLYPQQSMVINMDPLANRDTVNTNFDLNGISTNSNNPTEGVSSGNNLNGYQQQQQQQQQQQPQQQQQDLLGLRNISHGQHAHAHHEHNTDNRSDWRIVFKLLQKSGIFAVILFIKVMYDHRLGLLIFFSLLGTFCYANRGFDRQTHQLIARQGGAQHRTLLSKLWLILFLLGNILSIYIVFADQKLYRTLYLQLPVMEKLDIWSLAWIIGITDFVLKFICIILKSLVAMWPRTYIPYRRRGKYFMLIEQMIYFYGCLTPIVPWVYFLLDDSYGGQWFSTFLLVIYTAFKMNLVYIHSFDLWKACKKINSDMNLGTKPTSEEVHTAGHSCPICHDDFANPIKLTCQHIFCEDCVSLWFDREQTCPMCRTRISDSTPYRSESDSYFIQWY</sequence>
<keyword evidence="5" id="KW-0833">Ubl conjugation pathway</keyword>
<dbReference type="PROSITE" id="PS50089">
    <property type="entry name" value="ZF_RING_2"/>
    <property type="match status" value="1"/>
</dbReference>
<dbReference type="PANTHER" id="PTHR15860:SF0">
    <property type="entry name" value="LP20373P"/>
    <property type="match status" value="1"/>
</dbReference>
<evidence type="ECO:0000313" key="13">
    <source>
        <dbReference type="Proteomes" id="UP000515154"/>
    </source>
</evidence>
<dbReference type="GO" id="GO:1904294">
    <property type="term" value="P:positive regulation of ERAD pathway"/>
    <property type="evidence" value="ECO:0007669"/>
    <property type="project" value="InterPro"/>
</dbReference>
<feature type="transmembrane region" description="Helical" evidence="11">
    <location>
        <begin position="233"/>
        <end position="253"/>
    </location>
</feature>
<keyword evidence="7 11" id="KW-1133">Transmembrane helix</keyword>
<reference evidence="14" key="1">
    <citation type="submission" date="2025-08" db="UniProtKB">
        <authorList>
            <consortium name="RefSeq"/>
        </authorList>
    </citation>
    <scope>IDENTIFICATION</scope>
</reference>
<dbReference type="RefSeq" id="XP_029634837.1">
    <property type="nucleotide sequence ID" value="XM_029778977.2"/>
</dbReference>
<evidence type="ECO:0000256" key="9">
    <source>
        <dbReference type="PROSITE-ProRule" id="PRU00175"/>
    </source>
</evidence>
<protein>
    <submittedName>
        <fullName evidence="14">RING finger and transmembrane domain-containing protein 2</fullName>
    </submittedName>
</protein>
<organism evidence="13 14">
    <name type="scientific">Octopus sinensis</name>
    <name type="common">East Asian common octopus</name>
    <dbReference type="NCBI Taxonomy" id="2607531"/>
    <lineage>
        <taxon>Eukaryota</taxon>
        <taxon>Metazoa</taxon>
        <taxon>Spiralia</taxon>
        <taxon>Lophotrochozoa</taxon>
        <taxon>Mollusca</taxon>
        <taxon>Cephalopoda</taxon>
        <taxon>Coleoidea</taxon>
        <taxon>Octopodiformes</taxon>
        <taxon>Octopoda</taxon>
        <taxon>Incirrata</taxon>
        <taxon>Octopodidae</taxon>
        <taxon>Octopus</taxon>
    </lineage>
</organism>
<evidence type="ECO:0000256" key="11">
    <source>
        <dbReference type="SAM" id="Phobius"/>
    </source>
</evidence>
<evidence type="ECO:0000259" key="12">
    <source>
        <dbReference type="PROSITE" id="PS50089"/>
    </source>
</evidence>
<feature type="transmembrane region" description="Helical" evidence="11">
    <location>
        <begin position="273"/>
        <end position="301"/>
    </location>
</feature>
<feature type="region of interest" description="Disordered" evidence="10">
    <location>
        <begin position="43"/>
        <end position="74"/>
    </location>
</feature>
<evidence type="ECO:0000313" key="14">
    <source>
        <dbReference type="RefSeq" id="XP_029634837.1"/>
    </source>
</evidence>
<dbReference type="Pfam" id="PF13639">
    <property type="entry name" value="zf-RING_2"/>
    <property type="match status" value="1"/>
</dbReference>
<dbReference type="CDD" id="cd16532">
    <property type="entry name" value="RING-HC_RNFT1-like"/>
    <property type="match status" value="1"/>
</dbReference>
<dbReference type="Proteomes" id="UP000515154">
    <property type="component" value="Linkage group LG1"/>
</dbReference>
<dbReference type="InterPro" id="IPR017907">
    <property type="entry name" value="Znf_RING_CS"/>
</dbReference>
<feature type="compositionally biased region" description="Low complexity" evidence="10">
    <location>
        <begin position="122"/>
        <end position="138"/>
    </location>
</feature>
<keyword evidence="8 11" id="KW-0472">Membrane</keyword>
<dbReference type="GO" id="GO:0008270">
    <property type="term" value="F:zinc ion binding"/>
    <property type="evidence" value="ECO:0007669"/>
    <property type="project" value="UniProtKB-KW"/>
</dbReference>
<dbReference type="InterPro" id="IPR044235">
    <property type="entry name" value="RNFT1/2"/>
</dbReference>
<dbReference type="GO" id="GO:0061630">
    <property type="term" value="F:ubiquitin protein ligase activity"/>
    <property type="evidence" value="ECO:0007669"/>
    <property type="project" value="InterPro"/>
</dbReference>
<dbReference type="InterPro" id="IPR013083">
    <property type="entry name" value="Znf_RING/FYVE/PHD"/>
</dbReference>
<dbReference type="SMART" id="SM00184">
    <property type="entry name" value="RING"/>
    <property type="match status" value="1"/>
</dbReference>
<keyword evidence="13" id="KW-1185">Reference proteome</keyword>
<evidence type="ECO:0000256" key="5">
    <source>
        <dbReference type="ARBA" id="ARBA00022786"/>
    </source>
</evidence>
<evidence type="ECO:0000256" key="1">
    <source>
        <dbReference type="ARBA" id="ARBA00004141"/>
    </source>
</evidence>
<name>A0A6P7S9B7_9MOLL</name>
<dbReference type="AlphaFoldDB" id="A0A6P7S9B7"/>
<evidence type="ECO:0000256" key="10">
    <source>
        <dbReference type="SAM" id="MobiDB-lite"/>
    </source>
</evidence>
<dbReference type="GO" id="GO:0016020">
    <property type="term" value="C:membrane"/>
    <property type="evidence" value="ECO:0007669"/>
    <property type="project" value="UniProtKB-SubCell"/>
</dbReference>
<keyword evidence="2 11" id="KW-0812">Transmembrane</keyword>
<dbReference type="SUPFAM" id="SSF57850">
    <property type="entry name" value="RING/U-box"/>
    <property type="match status" value="1"/>
</dbReference>
<evidence type="ECO:0000256" key="4">
    <source>
        <dbReference type="ARBA" id="ARBA00022771"/>
    </source>
</evidence>
<dbReference type="InterPro" id="IPR001841">
    <property type="entry name" value="Znf_RING"/>
</dbReference>
<evidence type="ECO:0000256" key="2">
    <source>
        <dbReference type="ARBA" id="ARBA00022692"/>
    </source>
</evidence>
<keyword evidence="4 9" id="KW-0863">Zinc-finger</keyword>
<feature type="compositionally biased region" description="Low complexity" evidence="10">
    <location>
        <begin position="43"/>
        <end position="69"/>
    </location>
</feature>
<feature type="transmembrane region" description="Helical" evidence="11">
    <location>
        <begin position="195"/>
        <end position="212"/>
    </location>
</feature>
<dbReference type="Gene3D" id="3.30.40.10">
    <property type="entry name" value="Zinc/RING finger domain, C3HC4 (zinc finger)"/>
    <property type="match status" value="1"/>
</dbReference>
<dbReference type="PROSITE" id="PS00518">
    <property type="entry name" value="ZF_RING_1"/>
    <property type="match status" value="1"/>
</dbReference>
<evidence type="ECO:0000256" key="7">
    <source>
        <dbReference type="ARBA" id="ARBA00022989"/>
    </source>
</evidence>
<feature type="transmembrane region" description="Helical" evidence="11">
    <location>
        <begin position="322"/>
        <end position="339"/>
    </location>
</feature>